<evidence type="ECO:0000256" key="7">
    <source>
        <dbReference type="SAM" id="MobiDB-lite"/>
    </source>
</evidence>
<evidence type="ECO:0000256" key="5">
    <source>
        <dbReference type="ARBA" id="ARBA00023239"/>
    </source>
</evidence>
<keyword evidence="4 6" id="KW-0520">NAD</keyword>
<feature type="binding site" evidence="6">
    <location>
        <position position="206"/>
    </location>
    <ligand>
        <name>AMP</name>
        <dbReference type="ChEBI" id="CHEBI:456215"/>
    </ligand>
</feature>
<feature type="binding site" evidence="6">
    <location>
        <position position="207"/>
    </location>
    <ligand>
        <name>(6S)-NADPHX</name>
        <dbReference type="ChEBI" id="CHEBI:64076"/>
    </ligand>
</feature>
<dbReference type="AlphaFoldDB" id="A0A2H0YSH5"/>
<dbReference type="GO" id="GO:0110051">
    <property type="term" value="P:metabolite repair"/>
    <property type="evidence" value="ECO:0007669"/>
    <property type="project" value="TreeGrafter"/>
</dbReference>
<dbReference type="Gene3D" id="3.40.1190.20">
    <property type="match status" value="1"/>
</dbReference>
<dbReference type="PANTHER" id="PTHR12592">
    <property type="entry name" value="ATP-DEPENDENT (S)-NAD(P)H-HYDRATE DEHYDRATASE FAMILY MEMBER"/>
    <property type="match status" value="1"/>
</dbReference>
<feature type="region of interest" description="Disordered" evidence="7">
    <location>
        <begin position="1"/>
        <end position="22"/>
    </location>
</feature>
<feature type="binding site" evidence="6">
    <location>
        <position position="100"/>
    </location>
    <ligand>
        <name>(6S)-NADPHX</name>
        <dbReference type="ChEBI" id="CHEBI:64076"/>
    </ligand>
</feature>
<dbReference type="PROSITE" id="PS51383">
    <property type="entry name" value="YJEF_C_3"/>
    <property type="match status" value="1"/>
</dbReference>
<dbReference type="InterPro" id="IPR029056">
    <property type="entry name" value="Ribokinase-like"/>
</dbReference>
<sequence>MKNFTTKHDTQSLSTPKPTSHKWQNGSVLVIGGSHRYHGAPLLAVSAAARFVDIVHFACDENYKKILPRMRGKLFEFIPVFSRELKTYVNHVDVVLLGPGLELHAKNQKLVRSIQKQFPKKRLIFDAGAFRLADLNALHDQCIVSPNQKEFLDIFGATRSPKLVKKYAKKFRCTILAKGPISYIASPTAYAENHTGNQGLTKGGTGDVLAGLLAAFFTKNNPFLSAKAASFLLGKTAEQLWESRGYAFSATDLLQDIPLVFRKLTHP</sequence>
<dbReference type="EMBL" id="PEXV01000102">
    <property type="protein sequence ID" value="PIS41451.1"/>
    <property type="molecule type" value="Genomic_DNA"/>
</dbReference>
<dbReference type="SUPFAM" id="SSF53613">
    <property type="entry name" value="Ribokinase-like"/>
    <property type="match status" value="1"/>
</dbReference>
<evidence type="ECO:0000256" key="4">
    <source>
        <dbReference type="ARBA" id="ARBA00023027"/>
    </source>
</evidence>
<evidence type="ECO:0000259" key="8">
    <source>
        <dbReference type="PROSITE" id="PS51383"/>
    </source>
</evidence>
<evidence type="ECO:0000313" key="9">
    <source>
        <dbReference type="EMBL" id="PIS41451.1"/>
    </source>
</evidence>
<dbReference type="GO" id="GO:0052855">
    <property type="term" value="F:ADP-dependent NAD(P)H-hydrate dehydratase activity"/>
    <property type="evidence" value="ECO:0007669"/>
    <property type="project" value="UniProtKB-UniRule"/>
</dbReference>
<proteinExistence type="inferred from homology"/>
<comment type="similarity">
    <text evidence="6">Belongs to the NnrD/CARKD family.</text>
</comment>
<comment type="cofactor">
    <cofactor evidence="6">
        <name>Mg(2+)</name>
        <dbReference type="ChEBI" id="CHEBI:18420"/>
    </cofactor>
</comment>
<feature type="binding site" evidence="6">
    <location>
        <position position="40"/>
    </location>
    <ligand>
        <name>(6S)-NADPHX</name>
        <dbReference type="ChEBI" id="CHEBI:64076"/>
    </ligand>
</feature>
<dbReference type="EC" id="4.2.1.136" evidence="6"/>
<dbReference type="Proteomes" id="UP000228711">
    <property type="component" value="Unassembled WGS sequence"/>
</dbReference>
<dbReference type="GO" id="GO:0005524">
    <property type="term" value="F:ATP binding"/>
    <property type="evidence" value="ECO:0007669"/>
    <property type="project" value="UniProtKB-KW"/>
</dbReference>
<dbReference type="PANTHER" id="PTHR12592:SF0">
    <property type="entry name" value="ATP-DEPENDENT (S)-NAD(P)H-HYDRATE DEHYDRATASE"/>
    <property type="match status" value="1"/>
</dbReference>
<dbReference type="CDD" id="cd01171">
    <property type="entry name" value="YXKO-related"/>
    <property type="match status" value="1"/>
</dbReference>
<keyword evidence="5 6" id="KW-0456">Lyase</keyword>
<evidence type="ECO:0000256" key="3">
    <source>
        <dbReference type="ARBA" id="ARBA00022857"/>
    </source>
</evidence>
<dbReference type="GO" id="GO:0046496">
    <property type="term" value="P:nicotinamide nucleotide metabolic process"/>
    <property type="evidence" value="ECO:0007669"/>
    <property type="project" value="UniProtKB-UniRule"/>
</dbReference>
<gene>
    <name evidence="6" type="primary">nnrD</name>
    <name evidence="9" type="ORF">COT25_02960</name>
</gene>
<feature type="domain" description="YjeF C-terminal" evidence="8">
    <location>
        <begin position="5"/>
        <end position="264"/>
    </location>
</feature>
<comment type="function">
    <text evidence="6">Catalyzes the dehydration of the S-form of NAD(P)HX at the expense of ADP, which is converted to AMP. Together with NAD(P)HX epimerase, which catalyzes the epimerization of the S- and R-forms, the enzyme allows the repair of both epimers of NAD(P)HX, a damaged form of NAD(P)H that is a result of enzymatic or heat-dependent hydration.</text>
</comment>
<dbReference type="NCBIfam" id="TIGR00196">
    <property type="entry name" value="yjeF_cterm"/>
    <property type="match status" value="1"/>
</dbReference>
<evidence type="ECO:0000256" key="2">
    <source>
        <dbReference type="ARBA" id="ARBA00022840"/>
    </source>
</evidence>
<feature type="compositionally biased region" description="Basic and acidic residues" evidence="7">
    <location>
        <begin position="1"/>
        <end position="10"/>
    </location>
</feature>
<feature type="binding site" evidence="6">
    <location>
        <begin position="178"/>
        <end position="182"/>
    </location>
    <ligand>
        <name>AMP</name>
        <dbReference type="ChEBI" id="CHEBI:456215"/>
    </ligand>
</feature>
<reference evidence="10" key="1">
    <citation type="submission" date="2017-09" db="EMBL/GenBank/DDBJ databases">
        <title>Depth-based differentiation of microbial function through sediment-hosted aquifers and enrichment of novel symbionts in the deep terrestrial subsurface.</title>
        <authorList>
            <person name="Probst A.J."/>
            <person name="Ladd B."/>
            <person name="Jarett J.K."/>
            <person name="Geller-Mcgrath D.E."/>
            <person name="Sieber C.M.K."/>
            <person name="Emerson J.B."/>
            <person name="Anantharaman K."/>
            <person name="Thomas B.C."/>
            <person name="Malmstrom R."/>
            <person name="Stieglmeier M."/>
            <person name="Klingl A."/>
            <person name="Woyke T."/>
            <person name="Ryan C.M."/>
            <person name="Banfield J.F."/>
        </authorList>
    </citation>
    <scope>NUCLEOTIDE SEQUENCE [LARGE SCALE GENOMIC DNA]</scope>
</reference>
<evidence type="ECO:0000256" key="6">
    <source>
        <dbReference type="HAMAP-Rule" id="MF_01965"/>
    </source>
</evidence>
<comment type="catalytic activity">
    <reaction evidence="6">
        <text>(6S)-NADHX + ADP = AMP + phosphate + NADH + H(+)</text>
        <dbReference type="Rhea" id="RHEA:32223"/>
        <dbReference type="ChEBI" id="CHEBI:15378"/>
        <dbReference type="ChEBI" id="CHEBI:43474"/>
        <dbReference type="ChEBI" id="CHEBI:57945"/>
        <dbReference type="ChEBI" id="CHEBI:64074"/>
        <dbReference type="ChEBI" id="CHEBI:456215"/>
        <dbReference type="ChEBI" id="CHEBI:456216"/>
        <dbReference type="EC" id="4.2.1.136"/>
    </reaction>
</comment>
<comment type="catalytic activity">
    <reaction evidence="6">
        <text>(6S)-NADPHX + ADP = AMP + phosphate + NADPH + H(+)</text>
        <dbReference type="Rhea" id="RHEA:32235"/>
        <dbReference type="ChEBI" id="CHEBI:15378"/>
        <dbReference type="ChEBI" id="CHEBI:43474"/>
        <dbReference type="ChEBI" id="CHEBI:57783"/>
        <dbReference type="ChEBI" id="CHEBI:64076"/>
        <dbReference type="ChEBI" id="CHEBI:456215"/>
        <dbReference type="ChEBI" id="CHEBI:456216"/>
        <dbReference type="EC" id="4.2.1.136"/>
    </reaction>
</comment>
<evidence type="ECO:0000313" key="10">
    <source>
        <dbReference type="Proteomes" id="UP000228711"/>
    </source>
</evidence>
<feature type="compositionally biased region" description="Polar residues" evidence="7">
    <location>
        <begin position="11"/>
        <end position="22"/>
    </location>
</feature>
<accession>A0A2H0YSH5</accession>
<dbReference type="PROSITE" id="PS01050">
    <property type="entry name" value="YJEF_C_2"/>
    <property type="match status" value="1"/>
</dbReference>
<dbReference type="Pfam" id="PF01256">
    <property type="entry name" value="Carb_kinase"/>
    <property type="match status" value="1"/>
</dbReference>
<dbReference type="InterPro" id="IPR017953">
    <property type="entry name" value="Carbohydrate_kinase_pred_CS"/>
</dbReference>
<keyword evidence="1 6" id="KW-0547">Nucleotide-binding</keyword>
<keyword evidence="2 6" id="KW-0067">ATP-binding</keyword>
<dbReference type="InterPro" id="IPR000631">
    <property type="entry name" value="CARKD"/>
</dbReference>
<dbReference type="HAMAP" id="MF_01965">
    <property type="entry name" value="NADHX_dehydratase"/>
    <property type="match status" value="1"/>
</dbReference>
<keyword evidence="3 6" id="KW-0521">NADP</keyword>
<organism evidence="9 10">
    <name type="scientific">Candidatus Kerfeldbacteria bacterium CG08_land_8_20_14_0_20_42_7</name>
    <dbReference type="NCBI Taxonomy" id="2014245"/>
    <lineage>
        <taxon>Bacteria</taxon>
        <taxon>Candidatus Kerfeldiibacteriota</taxon>
    </lineage>
</organism>
<evidence type="ECO:0000256" key="1">
    <source>
        <dbReference type="ARBA" id="ARBA00022741"/>
    </source>
</evidence>
<protein>
    <recommendedName>
        <fullName evidence="6">ADP-dependent (S)-NAD(P)H-hydrate dehydratase</fullName>
        <ecNumber evidence="6">4.2.1.136</ecNumber>
    </recommendedName>
    <alternativeName>
        <fullName evidence="6">ADP-dependent NAD(P)HX dehydratase</fullName>
    </alternativeName>
</protein>
<comment type="caution">
    <text evidence="6">Lacks conserved residue(s) required for the propagation of feature annotation.</text>
</comment>
<name>A0A2H0YSH5_9BACT</name>
<comment type="caution">
    <text evidence="9">The sequence shown here is derived from an EMBL/GenBank/DDBJ whole genome shotgun (WGS) entry which is preliminary data.</text>
</comment>
<comment type="subunit">
    <text evidence="6">Homotetramer.</text>
</comment>